<dbReference type="EMBL" id="PDCK01000040">
    <property type="protein sequence ID" value="PRQ47266.1"/>
    <property type="molecule type" value="Genomic_DNA"/>
</dbReference>
<sequence length="56" mass="6562">MPLHPMHPPSDTIHSSMKYKSPRWGNAPYFRISSINSLTVLKTLDLQRHLTRKLYV</sequence>
<gene>
    <name evidence="1" type="ORF">RchiOBHm_Chr2g0097831</name>
</gene>
<comment type="caution">
    <text evidence="1">The sequence shown here is derived from an EMBL/GenBank/DDBJ whole genome shotgun (WGS) entry which is preliminary data.</text>
</comment>
<evidence type="ECO:0000313" key="2">
    <source>
        <dbReference type="Proteomes" id="UP000238479"/>
    </source>
</evidence>
<evidence type="ECO:0000313" key="1">
    <source>
        <dbReference type="EMBL" id="PRQ47266.1"/>
    </source>
</evidence>
<dbReference type="Gramene" id="PRQ47266">
    <property type="protein sequence ID" value="PRQ47266"/>
    <property type="gene ID" value="RchiOBHm_Chr2g0097831"/>
</dbReference>
<reference evidence="1 2" key="1">
    <citation type="journal article" date="2018" name="Nat. Genet.">
        <title>The Rosa genome provides new insights in the design of modern roses.</title>
        <authorList>
            <person name="Bendahmane M."/>
        </authorList>
    </citation>
    <scope>NUCLEOTIDE SEQUENCE [LARGE SCALE GENOMIC DNA]</scope>
    <source>
        <strain evidence="2">cv. Old Blush</strain>
    </source>
</reference>
<keyword evidence="2" id="KW-1185">Reference proteome</keyword>
<proteinExistence type="predicted"/>
<protein>
    <submittedName>
        <fullName evidence="1">Uncharacterized protein</fullName>
    </submittedName>
</protein>
<organism evidence="1 2">
    <name type="scientific">Rosa chinensis</name>
    <name type="common">China rose</name>
    <dbReference type="NCBI Taxonomy" id="74649"/>
    <lineage>
        <taxon>Eukaryota</taxon>
        <taxon>Viridiplantae</taxon>
        <taxon>Streptophyta</taxon>
        <taxon>Embryophyta</taxon>
        <taxon>Tracheophyta</taxon>
        <taxon>Spermatophyta</taxon>
        <taxon>Magnoliopsida</taxon>
        <taxon>eudicotyledons</taxon>
        <taxon>Gunneridae</taxon>
        <taxon>Pentapetalae</taxon>
        <taxon>rosids</taxon>
        <taxon>fabids</taxon>
        <taxon>Rosales</taxon>
        <taxon>Rosaceae</taxon>
        <taxon>Rosoideae</taxon>
        <taxon>Rosoideae incertae sedis</taxon>
        <taxon>Rosa</taxon>
    </lineage>
</organism>
<accession>A0A2P6RLF6</accession>
<dbReference type="Proteomes" id="UP000238479">
    <property type="component" value="Chromosome 2"/>
</dbReference>
<dbReference type="AlphaFoldDB" id="A0A2P6RLF6"/>
<name>A0A2P6RLF6_ROSCH</name>